<dbReference type="NCBIfam" id="TIGR01662">
    <property type="entry name" value="HAD-SF-IIIA"/>
    <property type="match status" value="1"/>
</dbReference>
<evidence type="ECO:0000313" key="9">
    <source>
        <dbReference type="Proteomes" id="UP001455384"/>
    </source>
</evidence>
<evidence type="ECO:0000256" key="2">
    <source>
        <dbReference type="ARBA" id="ARBA00022490"/>
    </source>
</evidence>
<organism evidence="8 9">
    <name type="scientific">Salinicoccus bachuensis</name>
    <dbReference type="NCBI Taxonomy" id="3136731"/>
    <lineage>
        <taxon>Bacteria</taxon>
        <taxon>Bacillati</taxon>
        <taxon>Bacillota</taxon>
        <taxon>Bacilli</taxon>
        <taxon>Bacillales</taxon>
        <taxon>Staphylococcaceae</taxon>
        <taxon>Salinicoccus</taxon>
    </lineage>
</organism>
<dbReference type="EC" id="3.1.3.-" evidence="7"/>
<evidence type="ECO:0000256" key="7">
    <source>
        <dbReference type="PIRNR" id="PIRNR004682"/>
    </source>
</evidence>
<dbReference type="InterPro" id="IPR006549">
    <property type="entry name" value="HAD-SF_hydro_IIIA"/>
</dbReference>
<keyword evidence="5 7" id="KW-0119">Carbohydrate metabolism</keyword>
<dbReference type="PANTHER" id="PTHR42891">
    <property type="entry name" value="D-GLYCERO-BETA-D-MANNO-HEPTOSE-1,7-BISPHOSPHATE 7-PHOSPHATASE"/>
    <property type="match status" value="1"/>
</dbReference>
<dbReference type="NCBIfam" id="TIGR01656">
    <property type="entry name" value="Histidinol-ppas"/>
    <property type="match status" value="1"/>
</dbReference>
<evidence type="ECO:0000256" key="4">
    <source>
        <dbReference type="ARBA" id="ARBA00022801"/>
    </source>
</evidence>
<accession>A0ABZ3CIS5</accession>
<dbReference type="Proteomes" id="UP001455384">
    <property type="component" value="Chromosome"/>
</dbReference>
<keyword evidence="9" id="KW-1185">Reference proteome</keyword>
<dbReference type="PIRSF" id="PIRSF004682">
    <property type="entry name" value="GmhB"/>
    <property type="match status" value="1"/>
</dbReference>
<dbReference type="EMBL" id="CP138333">
    <property type="protein sequence ID" value="WZX29880.1"/>
    <property type="molecule type" value="Genomic_DNA"/>
</dbReference>
<proteinExistence type="inferred from homology"/>
<evidence type="ECO:0000256" key="5">
    <source>
        <dbReference type="ARBA" id="ARBA00023277"/>
    </source>
</evidence>
<reference evidence="9" key="1">
    <citation type="submission" date="2023-10" db="EMBL/GenBank/DDBJ databases">
        <title>Genome analysis and identification of Salinococcus sp. Bachu38 nov., a PGPR from the rhizosphere of Tamarix.</title>
        <authorList>
            <person name="Liang Z."/>
            <person name="Zhang X."/>
            <person name="Jia J."/>
            <person name="Chen X."/>
            <person name="Wang Y."/>
            <person name="Wang Q."/>
            <person name="Wang R."/>
        </authorList>
    </citation>
    <scope>NUCLEOTIDE SEQUENCE [LARGE SCALE GENOMIC DNA]</scope>
    <source>
        <strain evidence="9">Bachu38</strain>
    </source>
</reference>
<comment type="subcellular location">
    <subcellularLocation>
        <location evidence="1 7">Cytoplasm</location>
    </subcellularLocation>
</comment>
<dbReference type="Gene3D" id="3.40.50.1000">
    <property type="entry name" value="HAD superfamily/HAD-like"/>
    <property type="match status" value="1"/>
</dbReference>
<name>A0ABZ3CIS5_9STAP</name>
<gene>
    <name evidence="8" type="ORF">RQP18_01555</name>
</gene>
<dbReference type="RefSeq" id="WP_342388415.1">
    <property type="nucleotide sequence ID" value="NZ_CP138333.2"/>
</dbReference>
<sequence length="178" mass="20025">MQKAVFLDRDGVLNEVLNHRVKFVNRPEDLHLLEGVEQAIRQFNEDGWKVFIVTNQGGVGLGYMTEDELGEIHDRLVDLLEASGARVDDIAYCPHMPHEGCVCRKPEAGMILELAEAHNIFLGESYMVGDREPDIQAGRNAGTRTVFIANRKNKKIGADYHFKDLISFSNWLVNGKGM</sequence>
<evidence type="ECO:0000256" key="6">
    <source>
        <dbReference type="ARBA" id="ARBA00031828"/>
    </source>
</evidence>
<dbReference type="SUPFAM" id="SSF56784">
    <property type="entry name" value="HAD-like"/>
    <property type="match status" value="1"/>
</dbReference>
<dbReference type="InterPro" id="IPR006543">
    <property type="entry name" value="Histidinol-phos"/>
</dbReference>
<dbReference type="PANTHER" id="PTHR42891:SF1">
    <property type="entry name" value="D-GLYCERO-BETA-D-MANNO-HEPTOSE-1,7-BISPHOSPHATE 7-PHOSPHATASE"/>
    <property type="match status" value="1"/>
</dbReference>
<evidence type="ECO:0000313" key="8">
    <source>
        <dbReference type="EMBL" id="WZX29880.1"/>
    </source>
</evidence>
<keyword evidence="3" id="KW-0479">Metal-binding</keyword>
<dbReference type="GO" id="GO:0016787">
    <property type="term" value="F:hydrolase activity"/>
    <property type="evidence" value="ECO:0007669"/>
    <property type="project" value="UniProtKB-KW"/>
</dbReference>
<protein>
    <recommendedName>
        <fullName evidence="6 7">D,D-heptose 1,7-bisphosphate phosphatase</fullName>
        <ecNumber evidence="7">3.1.3.-</ecNumber>
    </recommendedName>
</protein>
<dbReference type="CDD" id="cd07503">
    <property type="entry name" value="HAD_HisB-N"/>
    <property type="match status" value="1"/>
</dbReference>
<dbReference type="InterPro" id="IPR036412">
    <property type="entry name" value="HAD-like_sf"/>
</dbReference>
<keyword evidence="2 7" id="KW-0963">Cytoplasm</keyword>
<dbReference type="InterPro" id="IPR004446">
    <property type="entry name" value="Heptose_bisP_phosphatase"/>
</dbReference>
<evidence type="ECO:0000256" key="1">
    <source>
        <dbReference type="ARBA" id="ARBA00004496"/>
    </source>
</evidence>
<dbReference type="InterPro" id="IPR023214">
    <property type="entry name" value="HAD_sf"/>
</dbReference>
<comment type="similarity">
    <text evidence="7">Belongs to the gmhB family.</text>
</comment>
<dbReference type="Pfam" id="PF13242">
    <property type="entry name" value="Hydrolase_like"/>
    <property type="match status" value="1"/>
</dbReference>
<keyword evidence="4 7" id="KW-0378">Hydrolase</keyword>
<evidence type="ECO:0000256" key="3">
    <source>
        <dbReference type="ARBA" id="ARBA00022723"/>
    </source>
</evidence>